<dbReference type="EMBL" id="KQ995343">
    <property type="protein sequence ID" value="KZV46991.1"/>
    <property type="molecule type" value="Genomic_DNA"/>
</dbReference>
<gene>
    <name evidence="2" type="ORF">F511_33004</name>
</gene>
<sequence length="181" mass="20022">MQISSSTQIIRVLKIAHSTRISLEYADQVANPPLSIGCSTQLMIVNSDHGDQLSSQWSTQLATVNSAHDGQSSSRFSTQPTIVSSAHDAYEGRYILWNTIYDLSLRNTAYDPSLRNTAFDLNLQDTAYDPSLRNTAFDLSLRPKQILKHESKKHEPRPTCASSSSTSTVHGPYSKLNHCPA</sequence>
<dbReference type="AlphaFoldDB" id="A0A2Z7CIP4"/>
<protein>
    <submittedName>
        <fullName evidence="2">Putative LRR receptor-like serine/threonine-protein kinase</fullName>
    </submittedName>
</protein>
<keyword evidence="2" id="KW-0675">Receptor</keyword>
<feature type="compositionally biased region" description="Basic and acidic residues" evidence="1">
    <location>
        <begin position="148"/>
        <end position="157"/>
    </location>
</feature>
<evidence type="ECO:0000313" key="2">
    <source>
        <dbReference type="EMBL" id="KZV46991.1"/>
    </source>
</evidence>
<name>A0A2Z7CIP4_9LAMI</name>
<dbReference type="Proteomes" id="UP000250235">
    <property type="component" value="Unassembled WGS sequence"/>
</dbReference>
<keyword evidence="3" id="KW-1185">Reference proteome</keyword>
<feature type="compositionally biased region" description="Polar residues" evidence="1">
    <location>
        <begin position="160"/>
        <end position="169"/>
    </location>
</feature>
<keyword evidence="2" id="KW-0418">Kinase</keyword>
<reference evidence="2 3" key="1">
    <citation type="journal article" date="2015" name="Proc. Natl. Acad. Sci. U.S.A.">
        <title>The resurrection genome of Boea hygrometrica: A blueprint for survival of dehydration.</title>
        <authorList>
            <person name="Xiao L."/>
            <person name="Yang G."/>
            <person name="Zhang L."/>
            <person name="Yang X."/>
            <person name="Zhao S."/>
            <person name="Ji Z."/>
            <person name="Zhou Q."/>
            <person name="Hu M."/>
            <person name="Wang Y."/>
            <person name="Chen M."/>
            <person name="Xu Y."/>
            <person name="Jin H."/>
            <person name="Xiao X."/>
            <person name="Hu G."/>
            <person name="Bao F."/>
            <person name="Hu Y."/>
            <person name="Wan P."/>
            <person name="Li L."/>
            <person name="Deng X."/>
            <person name="Kuang T."/>
            <person name="Xiang C."/>
            <person name="Zhu J.K."/>
            <person name="Oliver M.J."/>
            <person name="He Y."/>
        </authorList>
    </citation>
    <scope>NUCLEOTIDE SEQUENCE [LARGE SCALE GENOMIC DNA]</scope>
    <source>
        <strain evidence="3">cv. XS01</strain>
    </source>
</reference>
<feature type="region of interest" description="Disordered" evidence="1">
    <location>
        <begin position="148"/>
        <end position="181"/>
    </location>
</feature>
<accession>A0A2Z7CIP4</accession>
<proteinExistence type="predicted"/>
<keyword evidence="2" id="KW-0808">Transferase</keyword>
<evidence type="ECO:0000256" key="1">
    <source>
        <dbReference type="SAM" id="MobiDB-lite"/>
    </source>
</evidence>
<organism evidence="2 3">
    <name type="scientific">Dorcoceras hygrometricum</name>
    <dbReference type="NCBI Taxonomy" id="472368"/>
    <lineage>
        <taxon>Eukaryota</taxon>
        <taxon>Viridiplantae</taxon>
        <taxon>Streptophyta</taxon>
        <taxon>Embryophyta</taxon>
        <taxon>Tracheophyta</taxon>
        <taxon>Spermatophyta</taxon>
        <taxon>Magnoliopsida</taxon>
        <taxon>eudicotyledons</taxon>
        <taxon>Gunneridae</taxon>
        <taxon>Pentapetalae</taxon>
        <taxon>asterids</taxon>
        <taxon>lamiids</taxon>
        <taxon>Lamiales</taxon>
        <taxon>Gesneriaceae</taxon>
        <taxon>Didymocarpoideae</taxon>
        <taxon>Trichosporeae</taxon>
        <taxon>Loxocarpinae</taxon>
        <taxon>Dorcoceras</taxon>
    </lineage>
</organism>
<dbReference type="GO" id="GO:0016301">
    <property type="term" value="F:kinase activity"/>
    <property type="evidence" value="ECO:0007669"/>
    <property type="project" value="UniProtKB-KW"/>
</dbReference>
<evidence type="ECO:0000313" key="3">
    <source>
        <dbReference type="Proteomes" id="UP000250235"/>
    </source>
</evidence>